<comment type="caution">
    <text evidence="2">The sequence shown here is derived from an EMBL/GenBank/DDBJ whole genome shotgun (WGS) entry which is preliminary data.</text>
</comment>
<organism evidence="2 3">
    <name type="scientific">Furfurilactobacillus rossiae DSM 15814</name>
    <dbReference type="NCBI Taxonomy" id="1114972"/>
    <lineage>
        <taxon>Bacteria</taxon>
        <taxon>Bacillati</taxon>
        <taxon>Bacillota</taxon>
        <taxon>Bacilli</taxon>
        <taxon>Lactobacillales</taxon>
        <taxon>Lactobacillaceae</taxon>
        <taxon>Furfurilactobacillus</taxon>
    </lineage>
</organism>
<dbReference type="AlphaFoldDB" id="A0A0R1RGW1"/>
<name>A0A0R1RGW1_9LACO</name>
<dbReference type="Proteomes" id="UP000051999">
    <property type="component" value="Unassembled WGS sequence"/>
</dbReference>
<sequence length="119" mass="13436">MQVKTLNLRRYLPGRTRTLIISGLLAAVMVMLIFVAISNVSSDLWSTGRPESSPTAEYNLPTDARINNVSRAKQSDGTQCVYVQYERTSNHQQFLMIRSTQTGSWFTNGTTTEDTIPYR</sequence>
<keyword evidence="3" id="KW-1185">Reference proteome</keyword>
<accession>A0A0R1RGW1</accession>
<gene>
    <name evidence="2" type="ORF">FD35_GL000697</name>
</gene>
<feature type="transmembrane region" description="Helical" evidence="1">
    <location>
        <begin position="20"/>
        <end position="40"/>
    </location>
</feature>
<dbReference type="EMBL" id="AZFF01000012">
    <property type="protein sequence ID" value="KRL53994.1"/>
    <property type="molecule type" value="Genomic_DNA"/>
</dbReference>
<evidence type="ECO:0000313" key="3">
    <source>
        <dbReference type="Proteomes" id="UP000051999"/>
    </source>
</evidence>
<reference evidence="2 3" key="1">
    <citation type="journal article" date="2015" name="Genome Announc.">
        <title>Expanding the biotechnology potential of lactobacilli through comparative genomics of 213 strains and associated genera.</title>
        <authorList>
            <person name="Sun Z."/>
            <person name="Harris H.M."/>
            <person name="McCann A."/>
            <person name="Guo C."/>
            <person name="Argimon S."/>
            <person name="Zhang W."/>
            <person name="Yang X."/>
            <person name="Jeffery I.B."/>
            <person name="Cooney J.C."/>
            <person name="Kagawa T.F."/>
            <person name="Liu W."/>
            <person name="Song Y."/>
            <person name="Salvetti E."/>
            <person name="Wrobel A."/>
            <person name="Rasinkangas P."/>
            <person name="Parkhill J."/>
            <person name="Rea M.C."/>
            <person name="O'Sullivan O."/>
            <person name="Ritari J."/>
            <person name="Douillard F.P."/>
            <person name="Paul Ross R."/>
            <person name="Yang R."/>
            <person name="Briner A.E."/>
            <person name="Felis G.E."/>
            <person name="de Vos W.M."/>
            <person name="Barrangou R."/>
            <person name="Klaenhammer T.R."/>
            <person name="Caufield P.W."/>
            <person name="Cui Y."/>
            <person name="Zhang H."/>
            <person name="O'Toole P.W."/>
        </authorList>
    </citation>
    <scope>NUCLEOTIDE SEQUENCE [LARGE SCALE GENOMIC DNA]</scope>
    <source>
        <strain evidence="2 3">DSM 15814</strain>
    </source>
</reference>
<proteinExistence type="predicted"/>
<dbReference type="STRING" id="1114972.FD35_GL000697"/>
<keyword evidence="1" id="KW-0812">Transmembrane</keyword>
<evidence type="ECO:0000313" key="2">
    <source>
        <dbReference type="EMBL" id="KRL53994.1"/>
    </source>
</evidence>
<evidence type="ECO:0000256" key="1">
    <source>
        <dbReference type="SAM" id="Phobius"/>
    </source>
</evidence>
<keyword evidence="1" id="KW-0472">Membrane</keyword>
<dbReference type="RefSeq" id="WP_017262359.1">
    <property type="nucleotide sequence ID" value="NZ_AUAW01000013.1"/>
</dbReference>
<keyword evidence="1" id="KW-1133">Transmembrane helix</keyword>
<protein>
    <submittedName>
        <fullName evidence="2">Uncharacterized protein</fullName>
    </submittedName>
</protein>
<dbReference type="PATRIC" id="fig|1114972.6.peg.697"/>